<dbReference type="AlphaFoldDB" id="A0A1M6HRP0"/>
<proteinExistence type="predicted"/>
<sequence length="535" mass="61669">MNKVYQIYYIGISNFLDRIRDKSTIIITLFMMYISYLFFPEKNASIYFSLNVSKDGFFYRGIYNSTWLGWISTMMFITTISLIGFYFTNNSIKRERNLKIGEITASMPMRSYDYIFGKAFGNFLFLLLQMGVVILITIIMQFVRGESYSFEILKFLRPFLLLGIPICIIISVIAIMFENLPFLSGTLGNVVYFFVWSFLSVASMMTANKGSLFFTDIFGIKAISKIIEEQFKNAFNELQDLKNFSIGNSGTLHGNIKTFVIDKVDFNFNIILERFLWIGVAIFVLCLISIIFRRNLLIIKKVSKKDKKVREDESYKHIKNRTLTPIINKRSHSNDLNIIKGELELLLKSAPIWWYGAIVFLSFVILFSKGDSNSKTLIPIMWILPLFIWSKLGAMQRNFNMEGYLFTYKNYRISQLIDSFIAGYIFTLIINLGVIIKFISNNNFKGVLYILMGAFFITAFGIFIGNSIGSSTVFEIIYIILWYIGMLNGMPYLDFLGLTQDASNMNIPIIFSIFGVVALGLSFLARSNRIKNLYN</sequence>
<keyword evidence="1" id="KW-1133">Transmembrane helix</keyword>
<dbReference type="RefSeq" id="WP_072986114.1">
    <property type="nucleotide sequence ID" value="NZ_FQZB01000007.1"/>
</dbReference>
<feature type="transmembrane region" description="Helical" evidence="1">
    <location>
        <begin position="376"/>
        <end position="395"/>
    </location>
</feature>
<keyword evidence="3" id="KW-1185">Reference proteome</keyword>
<evidence type="ECO:0000313" key="3">
    <source>
        <dbReference type="Proteomes" id="UP000184310"/>
    </source>
</evidence>
<accession>A0A1M6HRP0</accession>
<feature type="transmembrane region" description="Helical" evidence="1">
    <location>
        <begin position="155"/>
        <end position="177"/>
    </location>
</feature>
<feature type="transmembrane region" description="Helical" evidence="1">
    <location>
        <begin position="416"/>
        <end position="440"/>
    </location>
</feature>
<dbReference type="EMBL" id="FQZB01000007">
    <property type="protein sequence ID" value="SHJ24851.1"/>
    <property type="molecule type" value="Genomic_DNA"/>
</dbReference>
<feature type="transmembrane region" description="Helical" evidence="1">
    <location>
        <begin position="505"/>
        <end position="525"/>
    </location>
</feature>
<feature type="transmembrane region" description="Helical" evidence="1">
    <location>
        <begin position="446"/>
        <end position="464"/>
    </location>
</feature>
<evidence type="ECO:0000256" key="1">
    <source>
        <dbReference type="SAM" id="Phobius"/>
    </source>
</evidence>
<dbReference type="OrthoDB" id="6017159at2"/>
<dbReference type="STRING" id="1121302.SAMN02745163_01557"/>
<keyword evidence="1" id="KW-0472">Membrane</keyword>
<reference evidence="2 3" key="1">
    <citation type="submission" date="2016-11" db="EMBL/GenBank/DDBJ databases">
        <authorList>
            <person name="Jaros S."/>
            <person name="Januszkiewicz K."/>
            <person name="Wedrychowicz H."/>
        </authorList>
    </citation>
    <scope>NUCLEOTIDE SEQUENCE [LARGE SCALE GENOMIC DNA]</scope>
    <source>
        <strain evidence="2 3">DSM 21758</strain>
    </source>
</reference>
<keyword evidence="1" id="KW-0812">Transmembrane</keyword>
<dbReference type="Proteomes" id="UP000184310">
    <property type="component" value="Unassembled WGS sequence"/>
</dbReference>
<feature type="transmembrane region" description="Helical" evidence="1">
    <location>
        <begin position="119"/>
        <end position="143"/>
    </location>
</feature>
<name>A0A1M6HRP0_9CLOT</name>
<gene>
    <name evidence="2" type="ORF">SAMN02745163_01557</name>
</gene>
<feature type="transmembrane region" description="Helical" evidence="1">
    <location>
        <begin position="476"/>
        <end position="493"/>
    </location>
</feature>
<feature type="transmembrane region" description="Helical" evidence="1">
    <location>
        <begin position="275"/>
        <end position="292"/>
    </location>
</feature>
<feature type="transmembrane region" description="Helical" evidence="1">
    <location>
        <begin position="67"/>
        <end position="87"/>
    </location>
</feature>
<feature type="transmembrane region" description="Helical" evidence="1">
    <location>
        <begin position="21"/>
        <end position="39"/>
    </location>
</feature>
<evidence type="ECO:0000313" key="2">
    <source>
        <dbReference type="EMBL" id="SHJ24851.1"/>
    </source>
</evidence>
<feature type="transmembrane region" description="Helical" evidence="1">
    <location>
        <begin position="189"/>
        <end position="207"/>
    </location>
</feature>
<organism evidence="2 3">
    <name type="scientific">Clostridium cavendishii DSM 21758</name>
    <dbReference type="NCBI Taxonomy" id="1121302"/>
    <lineage>
        <taxon>Bacteria</taxon>
        <taxon>Bacillati</taxon>
        <taxon>Bacillota</taxon>
        <taxon>Clostridia</taxon>
        <taxon>Eubacteriales</taxon>
        <taxon>Clostridiaceae</taxon>
        <taxon>Clostridium</taxon>
    </lineage>
</organism>
<feature type="transmembrane region" description="Helical" evidence="1">
    <location>
        <begin position="352"/>
        <end position="370"/>
    </location>
</feature>
<protein>
    <submittedName>
        <fullName evidence="2">Uncharacterized protein</fullName>
    </submittedName>
</protein>